<dbReference type="PANTHER" id="PTHR34475">
    <property type="match status" value="1"/>
</dbReference>
<protein>
    <submittedName>
        <fullName evidence="4">Helix-turn-helix domain-containing protein</fullName>
    </submittedName>
</protein>
<dbReference type="AlphaFoldDB" id="A0A7V7KXU2"/>
<gene>
    <name evidence="4" type="ORF">DT594_09110</name>
</gene>
<dbReference type="InterPro" id="IPR025194">
    <property type="entry name" value="RodZ-like_C"/>
</dbReference>
<feature type="domain" description="Cytoskeleton protein RodZ-like C-terminal" evidence="3">
    <location>
        <begin position="249"/>
        <end position="320"/>
    </location>
</feature>
<dbReference type="EMBL" id="QOVF01000002">
    <property type="protein sequence ID" value="KAA0695011.1"/>
    <property type="molecule type" value="Genomic_DNA"/>
</dbReference>
<proteinExistence type="predicted"/>
<sequence>MTIEERDTLVELLPEQSKQNPGATLRDQREKQGLSTAAAAATLRLPEKILLHLEAGRFDQLPGDTFARGYVRSYASMLGLDPNRLVLEYDSYVGVVVRERSVSGIDKLTPPGKTGHMLVTWSSVIIALIILASVLVWWYDSRPVQTPAEEVTGAEPLIDEVEVDALALPVSMEEDMQLQAEATANNDQAPLDAPLEDELSGAETPAEQVPQGTEGEQPVAPASEPAVTEASEPVAASAADTETATGALQMRFTGNCWLQVTAVGGQVLHSSLMQAGQALNIDHDGPVDVVIGAVETVAQIVFRGEPVNMQSYSQSGVVRLRLGQ</sequence>
<keyword evidence="2" id="KW-0812">Transmembrane</keyword>
<dbReference type="OrthoDB" id="9790252at2"/>
<keyword evidence="5" id="KW-1185">Reference proteome</keyword>
<dbReference type="Gene3D" id="1.10.260.40">
    <property type="entry name" value="lambda repressor-like DNA-binding domains"/>
    <property type="match status" value="1"/>
</dbReference>
<reference evidence="4 5" key="1">
    <citation type="submission" date="2018-07" db="EMBL/GenBank/DDBJ databases">
        <title>Pseudomonas laoshanensis sp. nov., isolated from soil.</title>
        <authorList>
            <person name="Sun J."/>
            <person name="Yu L."/>
            <person name="Wang M."/>
            <person name="Zhang C."/>
        </authorList>
    </citation>
    <scope>NUCLEOTIDE SEQUENCE [LARGE SCALE GENOMIC DNA]</scope>
    <source>
        <strain evidence="4 5">Y22</strain>
    </source>
</reference>
<comment type="caution">
    <text evidence="4">The sequence shown here is derived from an EMBL/GenBank/DDBJ whole genome shotgun (WGS) entry which is preliminary data.</text>
</comment>
<dbReference type="Pfam" id="PF13413">
    <property type="entry name" value="HTH_25"/>
    <property type="match status" value="1"/>
</dbReference>
<dbReference type="InterPro" id="IPR010982">
    <property type="entry name" value="Lambda_DNA-bd_dom_sf"/>
</dbReference>
<evidence type="ECO:0000313" key="4">
    <source>
        <dbReference type="EMBL" id="KAA0695011.1"/>
    </source>
</evidence>
<evidence type="ECO:0000313" key="5">
    <source>
        <dbReference type="Proteomes" id="UP000463138"/>
    </source>
</evidence>
<evidence type="ECO:0000256" key="1">
    <source>
        <dbReference type="SAM" id="MobiDB-lite"/>
    </source>
</evidence>
<dbReference type="PANTHER" id="PTHR34475:SF1">
    <property type="entry name" value="CYTOSKELETON PROTEIN RODZ"/>
    <property type="match status" value="1"/>
</dbReference>
<dbReference type="GO" id="GO:0003677">
    <property type="term" value="F:DNA binding"/>
    <property type="evidence" value="ECO:0007669"/>
    <property type="project" value="InterPro"/>
</dbReference>
<dbReference type="RefSeq" id="WP_149332383.1">
    <property type="nucleotide sequence ID" value="NZ_QOVF01000002.1"/>
</dbReference>
<evidence type="ECO:0000259" key="3">
    <source>
        <dbReference type="Pfam" id="PF13464"/>
    </source>
</evidence>
<feature type="transmembrane region" description="Helical" evidence="2">
    <location>
        <begin position="118"/>
        <end position="139"/>
    </location>
</feature>
<keyword evidence="2" id="KW-0472">Membrane</keyword>
<keyword evidence="2" id="KW-1133">Transmembrane helix</keyword>
<organism evidence="4 5">
    <name type="scientific">Halopseudomonas laoshanensis</name>
    <dbReference type="NCBI Taxonomy" id="2268758"/>
    <lineage>
        <taxon>Bacteria</taxon>
        <taxon>Pseudomonadati</taxon>
        <taxon>Pseudomonadota</taxon>
        <taxon>Gammaproteobacteria</taxon>
        <taxon>Pseudomonadales</taxon>
        <taxon>Pseudomonadaceae</taxon>
        <taxon>Halopseudomonas</taxon>
    </lineage>
</organism>
<name>A0A7V7KXU2_9GAMM</name>
<accession>A0A7V7KXU2</accession>
<feature type="region of interest" description="Disordered" evidence="1">
    <location>
        <begin position="198"/>
        <end position="242"/>
    </location>
</feature>
<dbReference type="Pfam" id="PF13464">
    <property type="entry name" value="RodZ_C"/>
    <property type="match status" value="1"/>
</dbReference>
<dbReference type="Proteomes" id="UP000463138">
    <property type="component" value="Unassembled WGS sequence"/>
</dbReference>
<evidence type="ECO:0000256" key="2">
    <source>
        <dbReference type="SAM" id="Phobius"/>
    </source>
</evidence>
<dbReference type="InterPro" id="IPR050400">
    <property type="entry name" value="Bact_Cytoskel_RodZ"/>
</dbReference>